<dbReference type="GO" id="GO:0035770">
    <property type="term" value="C:ribonucleoprotein granule"/>
    <property type="evidence" value="ECO:0007669"/>
    <property type="project" value="TreeGrafter"/>
</dbReference>
<proteinExistence type="predicted"/>
<dbReference type="PANTHER" id="PTHR21228:SF40">
    <property type="entry name" value="LD45607P"/>
    <property type="match status" value="1"/>
</dbReference>
<protein>
    <recommendedName>
        <fullName evidence="2">RNA-editing substrate-binding complex 6 protein domain-containing protein</fullName>
    </recommendedName>
</protein>
<sequence length="942" mass="102412">MDPINVVTGVHRLGRLLSPYNRGLLFSDPRFVSLMAAARESLPLLDCQGVSNLLWGLTRAEHTPAWLPQLLSRCAALSHDMSPHQVATCLYCLGRLALPAATAEELREALLEASFAVVPQLQRPLDLTCICCGLSRLRVKDSRLFGALAVRARALLPQLSTPELASVAWAFAASAFFDKSLAAAIRRRVETDAELCSPGDAVQFAWALARMAEEPVDLFNYTLTPIIRGCLPQLNARQLATLVSAYAQAGVQDRDLLSDLSVSLLPHLSACTAQQLATVAVGFAVLGFSNKEFMGALGQKVLSRLPTFSDRQLARTVYGLGVAGCLDTRVLDGCCSRLQERLHALPPEGLAQALVGLSEAEYLSHRVVPQLLKAVGKKVESLFAEDCVQLLLLLSKLGACAALPAEDRLLVRTHIHRRLKVQAALSTHLEKLSAMAALDPDSTAALLFACAQLGFADDAVLKMAGGLQHKVEMEGELLSLISLCHFLWANTEMHISLGWTRSVLRYMLTRRYGETETPSFSGVSLLAPKEREMFSAAHALGGYRGGEVLPRLLCAGGEASAKKGNPQDEDEGKEEERVQDAAGKTALAESLLRAAFSCVSLGEEDHLLPLMEEVASLYGNRLPSDLLLAQQVSLHVSRFAGPPLAGEPRRPSPQLREWLSLVLGAPRYDVYHKGAPRNKYGPGTSRLRVKDYNYDAWLSEPLIQMKIPHKVTFVVGGIYRVSAAFPLEKHLIDVLTFQIAAACCPEAARFVSFSPSPSQTQGPPEKAAKQDRSVSAFLLGDTGELEAFPSLQVRLCFAADCRPCRPLSAALLPLLCRSLVELLAQVHVQRGSSRHIPWRCRTQRGKIELLELADDDDTEAQSLPKASRRLQDPLDVSETPSSAPVSPEQSRSLSDRLQRSDAPPPLSAVKAAEPDCTLEADAQETLRAVEALQQIYGHTGNR</sequence>
<dbReference type="VEuPathDB" id="ToxoDB:cyc_08686"/>
<dbReference type="InterPro" id="IPR050870">
    <property type="entry name" value="FAST_kinase"/>
</dbReference>
<comment type="caution">
    <text evidence="3">The sequence shown here is derived from an EMBL/GenBank/DDBJ whole genome shotgun (WGS) entry which is preliminary data.</text>
</comment>
<dbReference type="GO" id="GO:0044528">
    <property type="term" value="P:regulation of mitochondrial mRNA stability"/>
    <property type="evidence" value="ECO:0007669"/>
    <property type="project" value="TreeGrafter"/>
</dbReference>
<name>A0A1D3CU00_9EIME</name>
<keyword evidence="4" id="KW-1185">Reference proteome</keyword>
<dbReference type="EMBL" id="JROU02001966">
    <property type="protein sequence ID" value="OEH74670.1"/>
    <property type="molecule type" value="Genomic_DNA"/>
</dbReference>
<accession>A0A1D3CU00</accession>
<dbReference type="InParanoid" id="A0A1D3CU00"/>
<feature type="region of interest" description="Disordered" evidence="1">
    <location>
        <begin position="857"/>
        <end position="915"/>
    </location>
</feature>
<dbReference type="GO" id="GO:0000963">
    <property type="term" value="P:mitochondrial RNA processing"/>
    <property type="evidence" value="ECO:0007669"/>
    <property type="project" value="TreeGrafter"/>
</dbReference>
<evidence type="ECO:0000313" key="3">
    <source>
        <dbReference type="EMBL" id="OEH74670.1"/>
    </source>
</evidence>
<dbReference type="Proteomes" id="UP000095192">
    <property type="component" value="Unassembled WGS sequence"/>
</dbReference>
<dbReference type="GO" id="GO:0003723">
    <property type="term" value="F:RNA binding"/>
    <property type="evidence" value="ECO:0007669"/>
    <property type="project" value="TreeGrafter"/>
</dbReference>
<dbReference type="Pfam" id="PF26188">
    <property type="entry name" value="RESC6"/>
    <property type="match status" value="1"/>
</dbReference>
<dbReference type="InterPro" id="IPR058917">
    <property type="entry name" value="RESC6_dom"/>
</dbReference>
<evidence type="ECO:0000256" key="1">
    <source>
        <dbReference type="SAM" id="MobiDB-lite"/>
    </source>
</evidence>
<feature type="compositionally biased region" description="Polar residues" evidence="1">
    <location>
        <begin position="878"/>
        <end position="888"/>
    </location>
</feature>
<dbReference type="AlphaFoldDB" id="A0A1D3CU00"/>
<feature type="domain" description="RNA-editing substrate-binding complex 6 protein" evidence="2">
    <location>
        <begin position="69"/>
        <end position="211"/>
    </location>
</feature>
<organism evidence="3 4">
    <name type="scientific">Cyclospora cayetanensis</name>
    <dbReference type="NCBI Taxonomy" id="88456"/>
    <lineage>
        <taxon>Eukaryota</taxon>
        <taxon>Sar</taxon>
        <taxon>Alveolata</taxon>
        <taxon>Apicomplexa</taxon>
        <taxon>Conoidasida</taxon>
        <taxon>Coccidia</taxon>
        <taxon>Eucoccidiorida</taxon>
        <taxon>Eimeriorina</taxon>
        <taxon>Eimeriidae</taxon>
        <taxon>Cyclospora</taxon>
    </lineage>
</organism>
<reference evidence="3 4" key="1">
    <citation type="journal article" date="2016" name="BMC Genomics">
        <title>Comparative genomics reveals Cyclospora cayetanensis possesses coccidia-like metabolism and invasion components but unique surface antigens.</title>
        <authorList>
            <person name="Liu S."/>
            <person name="Wang L."/>
            <person name="Zheng H."/>
            <person name="Xu Z."/>
            <person name="Roellig D.M."/>
            <person name="Li N."/>
            <person name="Frace M.A."/>
            <person name="Tang K."/>
            <person name="Arrowood M.J."/>
            <person name="Moss D.M."/>
            <person name="Zhang L."/>
            <person name="Feng Y."/>
            <person name="Xiao L."/>
        </authorList>
    </citation>
    <scope>NUCLEOTIDE SEQUENCE [LARGE SCALE GENOMIC DNA]</scope>
    <source>
        <strain evidence="3 4">CHN_HEN01</strain>
    </source>
</reference>
<dbReference type="GO" id="GO:0005759">
    <property type="term" value="C:mitochondrial matrix"/>
    <property type="evidence" value="ECO:0007669"/>
    <property type="project" value="TreeGrafter"/>
</dbReference>
<dbReference type="PANTHER" id="PTHR21228">
    <property type="entry name" value="FAST LEU-RICH DOMAIN-CONTAINING"/>
    <property type="match status" value="1"/>
</dbReference>
<evidence type="ECO:0000313" key="4">
    <source>
        <dbReference type="Proteomes" id="UP000095192"/>
    </source>
</evidence>
<dbReference type="VEuPathDB" id="ToxoDB:LOC34624337"/>
<feature type="region of interest" description="Disordered" evidence="1">
    <location>
        <begin position="559"/>
        <end position="580"/>
    </location>
</feature>
<gene>
    <name evidence="3" type="ORF">cyc_08686</name>
</gene>
<evidence type="ECO:0000259" key="2">
    <source>
        <dbReference type="Pfam" id="PF26188"/>
    </source>
</evidence>